<evidence type="ECO:0000256" key="8">
    <source>
        <dbReference type="ARBA" id="ARBA00023034"/>
    </source>
</evidence>
<dbReference type="GO" id="GO:0005737">
    <property type="term" value="C:cytoplasm"/>
    <property type="evidence" value="ECO:0007669"/>
    <property type="project" value="TreeGrafter"/>
</dbReference>
<evidence type="ECO:0000313" key="15">
    <source>
        <dbReference type="Proteomes" id="UP000191897"/>
    </source>
</evidence>
<feature type="domain" description="NAD-dependent epimerase/dehydratase" evidence="13">
    <location>
        <begin position="23"/>
        <end position="260"/>
    </location>
</feature>
<keyword evidence="5" id="KW-0735">Signal-anchor</keyword>
<keyword evidence="6" id="KW-1133">Transmembrane helix</keyword>
<protein>
    <submittedName>
        <fullName evidence="14">Putative sugar-nucleotide epimerase/dehydratase</fullName>
        <ecNumber evidence="14">4.2.1.46</ecNumber>
    </submittedName>
</protein>
<evidence type="ECO:0000256" key="7">
    <source>
        <dbReference type="ARBA" id="ARBA00023027"/>
    </source>
</evidence>
<evidence type="ECO:0000256" key="9">
    <source>
        <dbReference type="ARBA" id="ARBA00023136"/>
    </source>
</evidence>
<dbReference type="Proteomes" id="UP000191897">
    <property type="component" value="Unassembled WGS sequence"/>
</dbReference>
<comment type="cofactor">
    <cofactor evidence="1">
        <name>NAD(+)</name>
        <dbReference type="ChEBI" id="CHEBI:57540"/>
    </cofactor>
</comment>
<dbReference type="PANTHER" id="PTHR43078">
    <property type="entry name" value="UDP-GLUCURONIC ACID DECARBOXYLASE-RELATED"/>
    <property type="match status" value="1"/>
</dbReference>
<comment type="subcellular location">
    <subcellularLocation>
        <location evidence="2">Golgi apparatus membrane</location>
        <topology evidence="2">Single-pass type II membrane protein</topology>
    </subcellularLocation>
    <subcellularLocation>
        <location evidence="12">Golgi apparatus</location>
        <location evidence="12">Golgi stack membrane</location>
    </subcellularLocation>
</comment>
<reference evidence="14 15" key="1">
    <citation type="submission" date="2016-01" db="EMBL/GenBank/DDBJ databases">
        <authorList>
            <person name="Oliw E.H."/>
        </authorList>
    </citation>
    <scope>NUCLEOTIDE SEQUENCE [LARGE SCALE GENOMIC DNA]</scope>
    <source>
        <strain evidence="14 15">Kerr 14</strain>
    </source>
</reference>
<gene>
    <name evidence="14" type="ORF">AGR4C_pb30043</name>
</gene>
<keyword evidence="9" id="KW-0472">Membrane</keyword>
<dbReference type="Pfam" id="PF01370">
    <property type="entry name" value="Epimerase"/>
    <property type="match status" value="1"/>
</dbReference>
<evidence type="ECO:0000256" key="2">
    <source>
        <dbReference type="ARBA" id="ARBA00004323"/>
    </source>
</evidence>
<dbReference type="SUPFAM" id="SSF51735">
    <property type="entry name" value="NAD(P)-binding Rossmann-fold domains"/>
    <property type="match status" value="1"/>
</dbReference>
<dbReference type="Gene3D" id="3.40.50.720">
    <property type="entry name" value="NAD(P)-binding Rossmann-like Domain"/>
    <property type="match status" value="1"/>
</dbReference>
<name>A0A1S7SEN9_AGRTU</name>
<dbReference type="EC" id="4.2.1.46" evidence="14"/>
<dbReference type="GO" id="GO:0048040">
    <property type="term" value="F:UDP-glucuronate decarboxylase activity"/>
    <property type="evidence" value="ECO:0007669"/>
    <property type="project" value="TreeGrafter"/>
</dbReference>
<evidence type="ECO:0000256" key="12">
    <source>
        <dbReference type="ARBA" id="ARBA00037859"/>
    </source>
</evidence>
<accession>A0A1S7SEN9</accession>
<evidence type="ECO:0000256" key="1">
    <source>
        <dbReference type="ARBA" id="ARBA00001911"/>
    </source>
</evidence>
<evidence type="ECO:0000256" key="10">
    <source>
        <dbReference type="ARBA" id="ARBA00023180"/>
    </source>
</evidence>
<organism evidence="14 15">
    <name type="scientific">Agrobacterium tumefaciens str. Kerr 14</name>
    <dbReference type="NCBI Taxonomy" id="1183424"/>
    <lineage>
        <taxon>Bacteria</taxon>
        <taxon>Pseudomonadati</taxon>
        <taxon>Pseudomonadota</taxon>
        <taxon>Alphaproteobacteria</taxon>
        <taxon>Hyphomicrobiales</taxon>
        <taxon>Rhizobiaceae</taxon>
        <taxon>Rhizobium/Agrobacterium group</taxon>
        <taxon>Agrobacterium</taxon>
        <taxon>Agrobacterium tumefaciens complex</taxon>
    </lineage>
</organism>
<keyword evidence="11 14" id="KW-0456">Lyase</keyword>
<evidence type="ECO:0000256" key="11">
    <source>
        <dbReference type="ARBA" id="ARBA00023239"/>
    </source>
</evidence>
<dbReference type="GO" id="GO:0042732">
    <property type="term" value="P:D-xylose metabolic process"/>
    <property type="evidence" value="ECO:0007669"/>
    <property type="project" value="InterPro"/>
</dbReference>
<evidence type="ECO:0000259" key="13">
    <source>
        <dbReference type="Pfam" id="PF01370"/>
    </source>
</evidence>
<dbReference type="UniPathway" id="UPA00796">
    <property type="reaction ID" value="UER00771"/>
</dbReference>
<dbReference type="AlphaFoldDB" id="A0A1S7SEN9"/>
<dbReference type="InterPro" id="IPR036291">
    <property type="entry name" value="NAD(P)-bd_dom_sf"/>
</dbReference>
<evidence type="ECO:0000256" key="5">
    <source>
        <dbReference type="ARBA" id="ARBA00022968"/>
    </source>
</evidence>
<dbReference type="EMBL" id="FBWC01000042">
    <property type="protein sequence ID" value="CUX67958.1"/>
    <property type="molecule type" value="Genomic_DNA"/>
</dbReference>
<evidence type="ECO:0000256" key="4">
    <source>
        <dbReference type="ARBA" id="ARBA00022793"/>
    </source>
</evidence>
<dbReference type="PANTHER" id="PTHR43078:SF6">
    <property type="entry name" value="UDP-GLUCURONIC ACID DECARBOXYLASE 1"/>
    <property type="match status" value="1"/>
</dbReference>
<keyword evidence="3" id="KW-0812">Transmembrane</keyword>
<evidence type="ECO:0000256" key="6">
    <source>
        <dbReference type="ARBA" id="ARBA00022989"/>
    </source>
</evidence>
<dbReference type="GO" id="GO:0033320">
    <property type="term" value="P:UDP-D-xylose biosynthetic process"/>
    <property type="evidence" value="ECO:0007669"/>
    <property type="project" value="UniProtKB-UniPathway"/>
</dbReference>
<dbReference type="InterPro" id="IPR001509">
    <property type="entry name" value="Epimerase_deHydtase"/>
</dbReference>
<sequence>MFNMRTEENVMLQKVHDGKTRTVLVAGGAGFVGSHLCDALLLRGDKVICVDSFLTGSRANVRPLENHPRFRLVEQDVCQLLNIDEQVHQVYNLACAASPPSYQADPVHTMMTCVAGTGNLLALAERYSASFLQASTSEVYGDPEEHPQREDYRGNVSCTGPRACYDEGKRAAEALCFDMLRASRTDARVVRIFNTYGPRMQPNDGRIISNLLVQALSGDPLTIYGSGEQTRSFCFVTDLVAGLMALMDVDPNPGVPVNIGNPGEFTINELAAMILTMVPGSSEVVYRPLPTDDPQRRRPDIARAMDLLGWEPKVPLSQGLQQTADYFASVLFDPDLRATPSRAKPRSGLTDALQIGA</sequence>
<dbReference type="CDD" id="cd05230">
    <property type="entry name" value="UGD_SDR_e"/>
    <property type="match status" value="1"/>
</dbReference>
<proteinExistence type="predicted"/>
<dbReference type="InterPro" id="IPR044516">
    <property type="entry name" value="UXS-like"/>
</dbReference>
<keyword evidence="4" id="KW-0210">Decarboxylase</keyword>
<evidence type="ECO:0000256" key="3">
    <source>
        <dbReference type="ARBA" id="ARBA00022692"/>
    </source>
</evidence>
<evidence type="ECO:0000313" key="14">
    <source>
        <dbReference type="EMBL" id="CUX67958.1"/>
    </source>
</evidence>
<keyword evidence="7" id="KW-0520">NAD</keyword>
<keyword evidence="8" id="KW-0333">Golgi apparatus</keyword>
<dbReference type="FunFam" id="3.40.50.720:FF:000065">
    <property type="entry name" value="UDP-glucuronic acid decarboxylase 1"/>
    <property type="match status" value="1"/>
</dbReference>
<dbReference type="GO" id="GO:0008460">
    <property type="term" value="F:dTDP-glucose 4,6-dehydratase activity"/>
    <property type="evidence" value="ECO:0007669"/>
    <property type="project" value="UniProtKB-EC"/>
</dbReference>
<keyword evidence="10" id="KW-0325">Glycoprotein</keyword>
<dbReference type="GO" id="GO:0070403">
    <property type="term" value="F:NAD+ binding"/>
    <property type="evidence" value="ECO:0007669"/>
    <property type="project" value="InterPro"/>
</dbReference>